<dbReference type="EMBL" id="JACGXS010000001">
    <property type="protein sequence ID" value="MBA8680493.1"/>
    <property type="molecule type" value="Genomic_DNA"/>
</dbReference>
<organism evidence="1 2">
    <name type="scientific">Stenotrophomonas tumulicola</name>
    <dbReference type="NCBI Taxonomy" id="1685415"/>
    <lineage>
        <taxon>Bacteria</taxon>
        <taxon>Pseudomonadati</taxon>
        <taxon>Pseudomonadota</taxon>
        <taxon>Gammaproteobacteria</taxon>
        <taxon>Lysobacterales</taxon>
        <taxon>Lysobacteraceae</taxon>
        <taxon>Stenotrophomonas</taxon>
    </lineage>
</organism>
<keyword evidence="2" id="KW-1185">Reference proteome</keyword>
<gene>
    <name evidence="1" type="ORF">H4O11_01555</name>
</gene>
<evidence type="ECO:0000313" key="1">
    <source>
        <dbReference type="EMBL" id="MBA8680493.1"/>
    </source>
</evidence>
<dbReference type="AlphaFoldDB" id="A0A7W3FJ25"/>
<evidence type="ECO:0000313" key="2">
    <source>
        <dbReference type="Proteomes" id="UP000547058"/>
    </source>
</evidence>
<sequence>MAEKTSVLLEAALRRMLDWCADNGGVPEGFTETAQAEIAFWRSVEDHTSVEFAAGMFARWQDERIPAAECR</sequence>
<reference evidence="1 2" key="1">
    <citation type="submission" date="2020-08" db="EMBL/GenBank/DDBJ databases">
        <title>Stenotrophomonas tumulicola JCM 30961.</title>
        <authorList>
            <person name="Deng Y."/>
        </authorList>
    </citation>
    <scope>NUCLEOTIDE SEQUENCE [LARGE SCALE GENOMIC DNA]</scope>
    <source>
        <strain evidence="1 2">JCM 30961</strain>
    </source>
</reference>
<dbReference type="RefSeq" id="WP_182337681.1">
    <property type="nucleotide sequence ID" value="NZ_JACGXS010000001.1"/>
</dbReference>
<name>A0A7W3FJ25_9GAMM</name>
<protein>
    <submittedName>
        <fullName evidence="1">Uncharacterized protein</fullName>
    </submittedName>
</protein>
<accession>A0A7W3FJ25</accession>
<proteinExistence type="predicted"/>
<dbReference type="Proteomes" id="UP000547058">
    <property type="component" value="Unassembled WGS sequence"/>
</dbReference>
<comment type="caution">
    <text evidence="1">The sequence shown here is derived from an EMBL/GenBank/DDBJ whole genome shotgun (WGS) entry which is preliminary data.</text>
</comment>